<evidence type="ECO:0000313" key="1">
    <source>
        <dbReference type="EMBL" id="GAA0175203.1"/>
    </source>
</evidence>
<dbReference type="Proteomes" id="UP001454036">
    <property type="component" value="Unassembled WGS sequence"/>
</dbReference>
<comment type="caution">
    <text evidence="1">The sequence shown here is derived from an EMBL/GenBank/DDBJ whole genome shotgun (WGS) entry which is preliminary data.</text>
</comment>
<organism evidence="1 2">
    <name type="scientific">Lithospermum erythrorhizon</name>
    <name type="common">Purple gromwell</name>
    <name type="synonym">Lithospermum officinale var. erythrorhizon</name>
    <dbReference type="NCBI Taxonomy" id="34254"/>
    <lineage>
        <taxon>Eukaryota</taxon>
        <taxon>Viridiplantae</taxon>
        <taxon>Streptophyta</taxon>
        <taxon>Embryophyta</taxon>
        <taxon>Tracheophyta</taxon>
        <taxon>Spermatophyta</taxon>
        <taxon>Magnoliopsida</taxon>
        <taxon>eudicotyledons</taxon>
        <taxon>Gunneridae</taxon>
        <taxon>Pentapetalae</taxon>
        <taxon>asterids</taxon>
        <taxon>lamiids</taxon>
        <taxon>Boraginales</taxon>
        <taxon>Boraginaceae</taxon>
        <taxon>Boraginoideae</taxon>
        <taxon>Lithospermeae</taxon>
        <taxon>Lithospermum</taxon>
    </lineage>
</organism>
<gene>
    <name evidence="1" type="ORF">LIER_43994</name>
</gene>
<sequence>MWTSHENYIKVVRDVWELPSDKQGVRKFIEKIQHLKRKLKHWNISHFGNIFVELQKAEAEVKNKERDFELTGSVQAKIDLSEATTNHKVLINREEMYWKQKRFLR</sequence>
<dbReference type="EMBL" id="BAABME010043105">
    <property type="protein sequence ID" value="GAA0175203.1"/>
    <property type="molecule type" value="Genomic_DNA"/>
</dbReference>
<dbReference type="AlphaFoldDB" id="A0AAV3RJN2"/>
<protein>
    <submittedName>
        <fullName evidence="1">Uncharacterized protein</fullName>
    </submittedName>
</protein>
<proteinExistence type="predicted"/>
<evidence type="ECO:0000313" key="2">
    <source>
        <dbReference type="Proteomes" id="UP001454036"/>
    </source>
</evidence>
<name>A0AAV3RJN2_LITER</name>
<accession>A0AAV3RJN2</accession>
<reference evidence="1 2" key="1">
    <citation type="submission" date="2024-01" db="EMBL/GenBank/DDBJ databases">
        <title>The complete chloroplast genome sequence of Lithospermum erythrorhizon: insights into the phylogenetic relationship among Boraginaceae species and the maternal lineages of purple gromwells.</title>
        <authorList>
            <person name="Okada T."/>
            <person name="Watanabe K."/>
        </authorList>
    </citation>
    <scope>NUCLEOTIDE SEQUENCE [LARGE SCALE GENOMIC DNA]</scope>
</reference>
<keyword evidence="2" id="KW-1185">Reference proteome</keyword>